<dbReference type="NCBIfam" id="TIGR00086">
    <property type="entry name" value="smpB"/>
    <property type="match status" value="1"/>
</dbReference>
<gene>
    <name evidence="3 4" type="primary">smpB</name>
    <name evidence="4" type="ORF">TTHT_1129</name>
</gene>
<dbReference type="RefSeq" id="WP_201326966.1">
    <property type="nucleotide sequence ID" value="NZ_AP017470.1"/>
</dbReference>
<name>A0A7R6PN61_9BACT</name>
<dbReference type="HAMAP" id="MF_00023">
    <property type="entry name" value="SmpB"/>
    <property type="match status" value="1"/>
</dbReference>
<protein>
    <recommendedName>
        <fullName evidence="3">SsrA-binding protein</fullName>
    </recommendedName>
    <alternativeName>
        <fullName evidence="3">Small protein B</fullName>
    </alternativeName>
</protein>
<accession>A0A7R6PN61</accession>
<evidence type="ECO:0000256" key="1">
    <source>
        <dbReference type="ARBA" id="ARBA00022490"/>
    </source>
</evidence>
<dbReference type="KEGG" id="thyd:TTHT_1129"/>
<comment type="similarity">
    <text evidence="3">Belongs to the SmpB family.</text>
</comment>
<dbReference type="GO" id="GO:0005829">
    <property type="term" value="C:cytosol"/>
    <property type="evidence" value="ECO:0007669"/>
    <property type="project" value="TreeGrafter"/>
</dbReference>
<dbReference type="GO" id="GO:0070930">
    <property type="term" value="P:trans-translation-dependent protein tagging"/>
    <property type="evidence" value="ECO:0007669"/>
    <property type="project" value="TreeGrafter"/>
</dbReference>
<dbReference type="Proteomes" id="UP000595564">
    <property type="component" value="Chromosome"/>
</dbReference>
<keyword evidence="5" id="KW-1185">Reference proteome</keyword>
<evidence type="ECO:0000256" key="2">
    <source>
        <dbReference type="ARBA" id="ARBA00022884"/>
    </source>
</evidence>
<dbReference type="PANTHER" id="PTHR30308">
    <property type="entry name" value="TMRNA-BINDING COMPONENT OF TRANS-TRANSLATION TAGGING COMPLEX"/>
    <property type="match status" value="1"/>
</dbReference>
<dbReference type="InterPro" id="IPR000037">
    <property type="entry name" value="SsrA-bd_prot"/>
</dbReference>
<dbReference type="AlphaFoldDB" id="A0A7R6PN61"/>
<dbReference type="CDD" id="cd09294">
    <property type="entry name" value="SmpB"/>
    <property type="match status" value="1"/>
</dbReference>
<reference evidence="4 5" key="1">
    <citation type="journal article" date="2012" name="Extremophiles">
        <title>Thermotomaculum hydrothermale gen. nov., sp. nov., a novel heterotrophic thermophile within the phylum Acidobacteria from a deep-sea hydrothermal vent chimney in the Southern Okinawa Trough.</title>
        <authorList>
            <person name="Izumi H."/>
            <person name="Nunoura T."/>
            <person name="Miyazaki M."/>
            <person name="Mino S."/>
            <person name="Toki T."/>
            <person name="Takai K."/>
            <person name="Sako Y."/>
            <person name="Sawabe T."/>
            <person name="Nakagawa S."/>
        </authorList>
    </citation>
    <scope>NUCLEOTIDE SEQUENCE [LARGE SCALE GENOMIC DNA]</scope>
    <source>
        <strain evidence="4 5">AC55</strain>
    </source>
</reference>
<dbReference type="NCBIfam" id="NF003843">
    <property type="entry name" value="PRK05422.1"/>
    <property type="match status" value="1"/>
</dbReference>
<keyword evidence="1 3" id="KW-0963">Cytoplasm</keyword>
<comment type="subcellular location">
    <subcellularLocation>
        <location evidence="3">Cytoplasm</location>
    </subcellularLocation>
    <text evidence="3">The tmRNA-SmpB complex associates with stalled 70S ribosomes.</text>
</comment>
<keyword evidence="2 3" id="KW-0694">RNA-binding</keyword>
<evidence type="ECO:0000313" key="5">
    <source>
        <dbReference type="Proteomes" id="UP000595564"/>
    </source>
</evidence>
<dbReference type="PANTHER" id="PTHR30308:SF2">
    <property type="entry name" value="SSRA-BINDING PROTEIN"/>
    <property type="match status" value="1"/>
</dbReference>
<dbReference type="InterPro" id="IPR023620">
    <property type="entry name" value="SmpB"/>
</dbReference>
<dbReference type="GO" id="GO:0070929">
    <property type="term" value="P:trans-translation"/>
    <property type="evidence" value="ECO:0007669"/>
    <property type="project" value="UniProtKB-UniRule"/>
</dbReference>
<sequence length="152" mass="17838">MVKILAKNKKAYHNYFIEEKIEAGIVLTGTEVKSCREGKISFKDSYCDFDNGELYIKGLYIAPYKHASPTFNHDPERDRKLLLHKNELRRLIGKIKEKGYTIIPLAFYLKGKVIKVEIALARGKKLYDKRETERKRDLERMVRSELKKGLFK</sequence>
<evidence type="ECO:0000313" key="4">
    <source>
        <dbReference type="EMBL" id="BBB32663.1"/>
    </source>
</evidence>
<dbReference type="Gene3D" id="2.40.280.10">
    <property type="match status" value="1"/>
</dbReference>
<organism evidence="4 5">
    <name type="scientific">Thermotomaculum hydrothermale</name>
    <dbReference type="NCBI Taxonomy" id="981385"/>
    <lineage>
        <taxon>Bacteria</taxon>
        <taxon>Pseudomonadati</taxon>
        <taxon>Acidobacteriota</taxon>
        <taxon>Holophagae</taxon>
        <taxon>Thermotomaculales</taxon>
        <taxon>Thermotomaculaceae</taxon>
        <taxon>Thermotomaculum</taxon>
    </lineage>
</organism>
<dbReference type="EMBL" id="AP017470">
    <property type="protein sequence ID" value="BBB32663.1"/>
    <property type="molecule type" value="Genomic_DNA"/>
</dbReference>
<comment type="function">
    <text evidence="3">Required for rescue of stalled ribosomes mediated by trans-translation. Binds to transfer-messenger RNA (tmRNA), required for stable association of tmRNA with ribosomes. tmRNA and SmpB together mimic tRNA shape, replacing the anticodon stem-loop with SmpB. tmRNA is encoded by the ssrA gene; the 2 termini fold to resemble tRNA(Ala) and it encodes a 'tag peptide', a short internal open reading frame. During trans-translation Ala-aminoacylated tmRNA acts like a tRNA, entering the A-site of stalled ribosomes, displacing the stalled mRNA. The ribosome then switches to translate the ORF on the tmRNA; the nascent peptide is terminated with the 'tag peptide' encoded by the tmRNA and targeted for degradation. The ribosome is freed to recommence translation, which seems to be the essential function of trans-translation.</text>
</comment>
<proteinExistence type="inferred from homology"/>
<evidence type="ECO:0000256" key="3">
    <source>
        <dbReference type="HAMAP-Rule" id="MF_00023"/>
    </source>
</evidence>
<dbReference type="Pfam" id="PF01668">
    <property type="entry name" value="SmpB"/>
    <property type="match status" value="1"/>
</dbReference>
<dbReference type="GO" id="GO:0003723">
    <property type="term" value="F:RNA binding"/>
    <property type="evidence" value="ECO:0007669"/>
    <property type="project" value="UniProtKB-UniRule"/>
</dbReference>
<dbReference type="SUPFAM" id="SSF74982">
    <property type="entry name" value="Small protein B (SmpB)"/>
    <property type="match status" value="1"/>
</dbReference>